<sequence length="224" mass="26016">DMQLSDEKSSRLGGSVFNFNEIYECLKEFKQNFTKNRHTQNKAKSVSILENPSNSPSDSSEISQDLLNFGNQSPTSAYSSSNHQETSFAPEFIKYFTTPKRRHRWQMDLNLLTQQEDEKVDLYIYKFKRLQKRVNPKNKLPPTYVVRMFIGGLKSKIAAFMSIAEPKTLDDAIKNARKIEAGKNYKKRKEKDPTNQLIEVLTHKMHQIVTNYKKLTTTLEARVE</sequence>
<name>A0ACA9NKD4_9GLOM</name>
<proteinExistence type="predicted"/>
<feature type="non-terminal residue" evidence="1">
    <location>
        <position position="224"/>
    </location>
</feature>
<evidence type="ECO:0000313" key="2">
    <source>
        <dbReference type="Proteomes" id="UP000789920"/>
    </source>
</evidence>
<evidence type="ECO:0000313" key="1">
    <source>
        <dbReference type="EMBL" id="CAG8660762.1"/>
    </source>
</evidence>
<protein>
    <submittedName>
        <fullName evidence="1">30972_t:CDS:1</fullName>
    </submittedName>
</protein>
<accession>A0ACA9NKD4</accession>
<gene>
    <name evidence="1" type="ORF">RPERSI_LOCUS8267</name>
</gene>
<feature type="non-terminal residue" evidence="1">
    <location>
        <position position="1"/>
    </location>
</feature>
<comment type="caution">
    <text evidence="1">The sequence shown here is derived from an EMBL/GenBank/DDBJ whole genome shotgun (WGS) entry which is preliminary data.</text>
</comment>
<dbReference type="EMBL" id="CAJVQC010014787">
    <property type="protein sequence ID" value="CAG8660762.1"/>
    <property type="molecule type" value="Genomic_DNA"/>
</dbReference>
<reference evidence="1" key="1">
    <citation type="submission" date="2021-06" db="EMBL/GenBank/DDBJ databases">
        <authorList>
            <person name="Kallberg Y."/>
            <person name="Tangrot J."/>
            <person name="Rosling A."/>
        </authorList>
    </citation>
    <scope>NUCLEOTIDE SEQUENCE</scope>
    <source>
        <strain evidence="1">MA461A</strain>
    </source>
</reference>
<organism evidence="1 2">
    <name type="scientific">Racocetra persica</name>
    <dbReference type="NCBI Taxonomy" id="160502"/>
    <lineage>
        <taxon>Eukaryota</taxon>
        <taxon>Fungi</taxon>
        <taxon>Fungi incertae sedis</taxon>
        <taxon>Mucoromycota</taxon>
        <taxon>Glomeromycotina</taxon>
        <taxon>Glomeromycetes</taxon>
        <taxon>Diversisporales</taxon>
        <taxon>Gigasporaceae</taxon>
        <taxon>Racocetra</taxon>
    </lineage>
</organism>
<keyword evidence="2" id="KW-1185">Reference proteome</keyword>
<dbReference type="Proteomes" id="UP000789920">
    <property type="component" value="Unassembled WGS sequence"/>
</dbReference>